<accession>A0A0D0A9V0</accession>
<dbReference type="STRING" id="930992.A0A0D0A9V0"/>
<keyword evidence="2" id="KW-1185">Reference proteome</keyword>
<dbReference type="OrthoDB" id="2669721at2759"/>
<protein>
    <submittedName>
        <fullName evidence="1">Uncharacterized protein</fullName>
    </submittedName>
</protein>
<evidence type="ECO:0000313" key="1">
    <source>
        <dbReference type="EMBL" id="KIK34909.1"/>
    </source>
</evidence>
<dbReference type="Proteomes" id="UP000054485">
    <property type="component" value="Unassembled WGS sequence"/>
</dbReference>
<dbReference type="EMBL" id="KN835688">
    <property type="protein sequence ID" value="KIK34909.1"/>
    <property type="molecule type" value="Genomic_DNA"/>
</dbReference>
<evidence type="ECO:0000313" key="2">
    <source>
        <dbReference type="Proteomes" id="UP000054485"/>
    </source>
</evidence>
<sequence length="258" mass="29501">MERTIGNLVEEIRQPSNPYANLGRRAIRRAQINALKAIIPSLDPDTSKPSIPRWSKDIGGGYVLLKSHERSRHAATALESRTICNYLQHHYPQSPEFNYFDATGIFRLHRWARLQLLNLQSNRSMFATREWRPNARRARNVKLLLDSKIQFGAVHFFFEIQPIEGSHQQVPLALISLYSPPNKNLLQLSSEVVYSCQYRGEDSLCVVSVTAIQAVVAMVPHTIDEENCFFMFKQPGMDVAYRGGFLVDENEELEEQLG</sequence>
<gene>
    <name evidence="1" type="ORF">CY34DRAFT_17395</name>
</gene>
<dbReference type="AlphaFoldDB" id="A0A0D0A9V0"/>
<name>A0A0D0A9V0_9AGAM</name>
<proteinExistence type="predicted"/>
<reference evidence="2" key="2">
    <citation type="submission" date="2015-01" db="EMBL/GenBank/DDBJ databases">
        <title>Evolutionary Origins and Diversification of the Mycorrhizal Mutualists.</title>
        <authorList>
            <consortium name="DOE Joint Genome Institute"/>
            <consortium name="Mycorrhizal Genomics Consortium"/>
            <person name="Kohler A."/>
            <person name="Kuo A."/>
            <person name="Nagy L.G."/>
            <person name="Floudas D."/>
            <person name="Copeland A."/>
            <person name="Barry K.W."/>
            <person name="Cichocki N."/>
            <person name="Veneault-Fourrey C."/>
            <person name="LaButti K."/>
            <person name="Lindquist E.A."/>
            <person name="Lipzen A."/>
            <person name="Lundell T."/>
            <person name="Morin E."/>
            <person name="Murat C."/>
            <person name="Riley R."/>
            <person name="Ohm R."/>
            <person name="Sun H."/>
            <person name="Tunlid A."/>
            <person name="Henrissat B."/>
            <person name="Grigoriev I.V."/>
            <person name="Hibbett D.S."/>
            <person name="Martin F."/>
        </authorList>
    </citation>
    <scope>NUCLEOTIDE SEQUENCE [LARGE SCALE GENOMIC DNA]</scope>
    <source>
        <strain evidence="2">UH-Slu-Lm8-n1</strain>
    </source>
</reference>
<organism evidence="1 2">
    <name type="scientific">Suillus luteus UH-Slu-Lm8-n1</name>
    <dbReference type="NCBI Taxonomy" id="930992"/>
    <lineage>
        <taxon>Eukaryota</taxon>
        <taxon>Fungi</taxon>
        <taxon>Dikarya</taxon>
        <taxon>Basidiomycota</taxon>
        <taxon>Agaricomycotina</taxon>
        <taxon>Agaricomycetes</taxon>
        <taxon>Agaricomycetidae</taxon>
        <taxon>Boletales</taxon>
        <taxon>Suillineae</taxon>
        <taxon>Suillaceae</taxon>
        <taxon>Suillus</taxon>
    </lineage>
</organism>
<dbReference type="HOGENOM" id="CLU_047287_0_0_1"/>
<dbReference type="InParanoid" id="A0A0D0A9V0"/>
<reference evidence="1 2" key="1">
    <citation type="submission" date="2014-04" db="EMBL/GenBank/DDBJ databases">
        <authorList>
            <consortium name="DOE Joint Genome Institute"/>
            <person name="Kuo A."/>
            <person name="Ruytinx J."/>
            <person name="Rineau F."/>
            <person name="Colpaert J."/>
            <person name="Kohler A."/>
            <person name="Nagy L.G."/>
            <person name="Floudas D."/>
            <person name="Copeland A."/>
            <person name="Barry K.W."/>
            <person name="Cichocki N."/>
            <person name="Veneault-Fourrey C."/>
            <person name="LaButti K."/>
            <person name="Lindquist E.A."/>
            <person name="Lipzen A."/>
            <person name="Lundell T."/>
            <person name="Morin E."/>
            <person name="Murat C."/>
            <person name="Sun H."/>
            <person name="Tunlid A."/>
            <person name="Henrissat B."/>
            <person name="Grigoriev I.V."/>
            <person name="Hibbett D.S."/>
            <person name="Martin F."/>
            <person name="Nordberg H.P."/>
            <person name="Cantor M.N."/>
            <person name="Hua S.X."/>
        </authorList>
    </citation>
    <scope>NUCLEOTIDE SEQUENCE [LARGE SCALE GENOMIC DNA]</scope>
    <source>
        <strain evidence="1 2">UH-Slu-Lm8-n1</strain>
    </source>
</reference>